<dbReference type="GO" id="GO:0006310">
    <property type="term" value="P:DNA recombination"/>
    <property type="evidence" value="ECO:0007669"/>
    <property type="project" value="UniProtKB-KW"/>
</dbReference>
<dbReference type="GO" id="GO:0000723">
    <property type="term" value="P:telomere maintenance"/>
    <property type="evidence" value="ECO:0007669"/>
    <property type="project" value="InterPro"/>
</dbReference>
<feature type="non-terminal residue" evidence="3">
    <location>
        <position position="1"/>
    </location>
</feature>
<comment type="caution">
    <text evidence="3">The sequence shown here is derived from an EMBL/GenBank/DDBJ whole genome shotgun (WGS) entry which is preliminary data.</text>
</comment>
<dbReference type="EMBL" id="MU154559">
    <property type="protein sequence ID" value="KAF9495767.1"/>
    <property type="molecule type" value="Genomic_DNA"/>
</dbReference>
<proteinExistence type="inferred from homology"/>
<keyword evidence="1" id="KW-0233">DNA recombination</keyword>
<keyword evidence="1" id="KW-0227">DNA damage</keyword>
<reference evidence="3" key="1">
    <citation type="submission" date="2020-11" db="EMBL/GenBank/DDBJ databases">
        <authorList>
            <consortium name="DOE Joint Genome Institute"/>
            <person name="Ahrendt S."/>
            <person name="Riley R."/>
            <person name="Andreopoulos W."/>
            <person name="Labutti K."/>
            <person name="Pangilinan J."/>
            <person name="Ruiz-Duenas F.J."/>
            <person name="Barrasa J.M."/>
            <person name="Sanchez-Garcia M."/>
            <person name="Camarero S."/>
            <person name="Miyauchi S."/>
            <person name="Serrano A."/>
            <person name="Linde D."/>
            <person name="Babiker R."/>
            <person name="Drula E."/>
            <person name="Ayuso-Fernandez I."/>
            <person name="Pacheco R."/>
            <person name="Padilla G."/>
            <person name="Ferreira P."/>
            <person name="Barriuso J."/>
            <person name="Kellner H."/>
            <person name="Castanera R."/>
            <person name="Alfaro M."/>
            <person name="Ramirez L."/>
            <person name="Pisabarro A.G."/>
            <person name="Kuo A."/>
            <person name="Tritt A."/>
            <person name="Lipzen A."/>
            <person name="He G."/>
            <person name="Yan M."/>
            <person name="Ng V."/>
            <person name="Cullen D."/>
            <person name="Martin F."/>
            <person name="Rosso M.-N."/>
            <person name="Henrissat B."/>
            <person name="Hibbett D."/>
            <person name="Martinez A.T."/>
            <person name="Grigoriev I.V."/>
        </authorList>
    </citation>
    <scope>NUCLEOTIDE SEQUENCE</scope>
    <source>
        <strain evidence="3">ATCC 90797</strain>
    </source>
</reference>
<name>A0A9P5ZYE6_PLEER</name>
<dbReference type="GO" id="GO:0005524">
    <property type="term" value="F:ATP binding"/>
    <property type="evidence" value="ECO:0007669"/>
    <property type="project" value="UniProtKB-KW"/>
</dbReference>
<dbReference type="GO" id="GO:0016787">
    <property type="term" value="F:hydrolase activity"/>
    <property type="evidence" value="ECO:0007669"/>
    <property type="project" value="UniProtKB-KW"/>
</dbReference>
<accession>A0A9P5ZYE6</accession>
<keyword evidence="1" id="KW-0347">Helicase</keyword>
<comment type="similarity">
    <text evidence="1">Belongs to the helicase family.</text>
</comment>
<keyword evidence="1" id="KW-0234">DNA repair</keyword>
<evidence type="ECO:0000313" key="4">
    <source>
        <dbReference type="Proteomes" id="UP000807025"/>
    </source>
</evidence>
<keyword evidence="4" id="KW-1185">Reference proteome</keyword>
<keyword evidence="1" id="KW-0067">ATP-binding</keyword>
<dbReference type="Gene3D" id="3.40.50.300">
    <property type="entry name" value="P-loop containing nucleotide triphosphate hydrolases"/>
    <property type="match status" value="1"/>
</dbReference>
<dbReference type="GO" id="GO:0043139">
    <property type="term" value="F:5'-3' DNA helicase activity"/>
    <property type="evidence" value="ECO:0007669"/>
    <property type="project" value="UniProtKB-EC"/>
</dbReference>
<evidence type="ECO:0000313" key="3">
    <source>
        <dbReference type="EMBL" id="KAF9495767.1"/>
    </source>
</evidence>
<evidence type="ECO:0000256" key="1">
    <source>
        <dbReference type="RuleBase" id="RU363044"/>
    </source>
</evidence>
<dbReference type="Proteomes" id="UP000807025">
    <property type="component" value="Unassembled WGS sequence"/>
</dbReference>
<keyword evidence="1" id="KW-0547">Nucleotide-binding</keyword>
<dbReference type="Pfam" id="PF05970">
    <property type="entry name" value="PIF1"/>
    <property type="match status" value="1"/>
</dbReference>
<gene>
    <name evidence="3" type="ORF">BDN71DRAFT_1363870</name>
</gene>
<protein>
    <recommendedName>
        <fullName evidence="1">ATP-dependent DNA helicase</fullName>
        <ecNumber evidence="1">5.6.2.3</ecNumber>
    </recommendedName>
</protein>
<feature type="domain" description="DNA helicase Pif1-like DEAD-box helicase" evidence="2">
    <location>
        <begin position="1"/>
        <end position="80"/>
    </location>
</feature>
<keyword evidence="1" id="KW-0378">Hydrolase</keyword>
<dbReference type="InterPro" id="IPR051055">
    <property type="entry name" value="PIF1_helicase"/>
</dbReference>
<dbReference type="InterPro" id="IPR027417">
    <property type="entry name" value="P-loop_NTPase"/>
</dbReference>
<organism evidence="3 4">
    <name type="scientific">Pleurotus eryngii</name>
    <name type="common">Boletus of the steppes</name>
    <dbReference type="NCBI Taxonomy" id="5323"/>
    <lineage>
        <taxon>Eukaryota</taxon>
        <taxon>Fungi</taxon>
        <taxon>Dikarya</taxon>
        <taxon>Basidiomycota</taxon>
        <taxon>Agaricomycotina</taxon>
        <taxon>Agaricomycetes</taxon>
        <taxon>Agaricomycetidae</taxon>
        <taxon>Agaricales</taxon>
        <taxon>Pleurotineae</taxon>
        <taxon>Pleurotaceae</taxon>
        <taxon>Pleurotus</taxon>
    </lineage>
</organism>
<sequence length="80" mass="8491">LNTEQARAFNIVKNHVIAEIEIKSPSQLLMIVNGCGGTGKSALIQAITDTMDELKVSHWLAKTATSGVAATRISGMTLHS</sequence>
<comment type="cofactor">
    <cofactor evidence="1">
        <name>Mg(2+)</name>
        <dbReference type="ChEBI" id="CHEBI:18420"/>
    </cofactor>
</comment>
<dbReference type="GO" id="GO:0006281">
    <property type="term" value="P:DNA repair"/>
    <property type="evidence" value="ECO:0007669"/>
    <property type="project" value="UniProtKB-KW"/>
</dbReference>
<dbReference type="OrthoDB" id="432234at2759"/>
<dbReference type="AlphaFoldDB" id="A0A9P5ZYE6"/>
<comment type="catalytic activity">
    <reaction evidence="1">
        <text>ATP + H2O = ADP + phosphate + H(+)</text>
        <dbReference type="Rhea" id="RHEA:13065"/>
        <dbReference type="ChEBI" id="CHEBI:15377"/>
        <dbReference type="ChEBI" id="CHEBI:15378"/>
        <dbReference type="ChEBI" id="CHEBI:30616"/>
        <dbReference type="ChEBI" id="CHEBI:43474"/>
        <dbReference type="ChEBI" id="CHEBI:456216"/>
        <dbReference type="EC" id="5.6.2.3"/>
    </reaction>
</comment>
<dbReference type="PANTHER" id="PTHR47642">
    <property type="entry name" value="ATP-DEPENDENT DNA HELICASE"/>
    <property type="match status" value="1"/>
</dbReference>
<dbReference type="InterPro" id="IPR010285">
    <property type="entry name" value="DNA_helicase_pif1-like_DEAD"/>
</dbReference>
<feature type="non-terminal residue" evidence="3">
    <location>
        <position position="80"/>
    </location>
</feature>
<dbReference type="EC" id="5.6.2.3" evidence="1"/>
<evidence type="ECO:0000259" key="2">
    <source>
        <dbReference type="Pfam" id="PF05970"/>
    </source>
</evidence>